<proteinExistence type="predicted"/>
<dbReference type="Proteomes" id="UP000639403">
    <property type="component" value="Unassembled WGS sequence"/>
</dbReference>
<evidence type="ECO:0000256" key="1">
    <source>
        <dbReference type="SAM" id="MobiDB-lite"/>
    </source>
</evidence>
<evidence type="ECO:0000313" key="3">
    <source>
        <dbReference type="Proteomes" id="UP000639403"/>
    </source>
</evidence>
<reference evidence="2" key="1">
    <citation type="submission" date="2020-11" db="EMBL/GenBank/DDBJ databases">
        <authorList>
            <person name="Koelle M."/>
            <person name="Horta M.A.C."/>
            <person name="Nowrousian M."/>
            <person name="Ohm R.A."/>
            <person name="Benz P."/>
            <person name="Pilgard A."/>
        </authorList>
    </citation>
    <scope>NUCLEOTIDE SEQUENCE</scope>
    <source>
        <strain evidence="2">FPRL280</strain>
    </source>
</reference>
<evidence type="ECO:0000313" key="2">
    <source>
        <dbReference type="EMBL" id="KAF9812872.1"/>
    </source>
</evidence>
<comment type="caution">
    <text evidence="2">The sequence shown here is derived from an EMBL/GenBank/DDBJ whole genome shotgun (WGS) entry which is preliminary data.</text>
</comment>
<feature type="region of interest" description="Disordered" evidence="1">
    <location>
        <begin position="1"/>
        <end position="21"/>
    </location>
</feature>
<protein>
    <submittedName>
        <fullName evidence="2">Uncharacterized protein</fullName>
    </submittedName>
</protein>
<dbReference type="AlphaFoldDB" id="A0A8H7P0Z1"/>
<sequence>MVRNELESSGARVTGGRRPLS</sequence>
<organism evidence="2 3">
    <name type="scientific">Rhodonia placenta</name>
    <dbReference type="NCBI Taxonomy" id="104341"/>
    <lineage>
        <taxon>Eukaryota</taxon>
        <taxon>Fungi</taxon>
        <taxon>Dikarya</taxon>
        <taxon>Basidiomycota</taxon>
        <taxon>Agaricomycotina</taxon>
        <taxon>Agaricomycetes</taxon>
        <taxon>Polyporales</taxon>
        <taxon>Adustoporiaceae</taxon>
        <taxon>Rhodonia</taxon>
    </lineage>
</organism>
<accession>A0A8H7P0Z1</accession>
<gene>
    <name evidence="2" type="ORF">IEO21_05923</name>
</gene>
<dbReference type="EMBL" id="JADOXO010000119">
    <property type="protein sequence ID" value="KAF9812872.1"/>
    <property type="molecule type" value="Genomic_DNA"/>
</dbReference>
<name>A0A8H7P0Z1_9APHY</name>
<reference evidence="2" key="2">
    <citation type="journal article" name="Front. Microbiol.">
        <title>Degradative Capacity of Two Strains of Rhodonia placenta: From Phenotype to Genotype.</title>
        <authorList>
            <person name="Kolle M."/>
            <person name="Horta M.A.C."/>
            <person name="Nowrousian M."/>
            <person name="Ohm R.A."/>
            <person name="Benz J.P."/>
            <person name="Pilgard A."/>
        </authorList>
    </citation>
    <scope>NUCLEOTIDE SEQUENCE</scope>
    <source>
        <strain evidence="2">FPRL280</strain>
    </source>
</reference>